<protein>
    <submittedName>
        <fullName evidence="5">Sulfate/thiosulfate import ATP-binding protein CysA</fullName>
    </submittedName>
</protein>
<dbReference type="InterPro" id="IPR003593">
    <property type="entry name" value="AAA+_ATPase"/>
</dbReference>
<dbReference type="InterPro" id="IPR003439">
    <property type="entry name" value="ABC_transporter-like_ATP-bd"/>
</dbReference>
<keyword evidence="1" id="KW-0813">Transport</keyword>
<dbReference type="PROSITE" id="PS50893">
    <property type="entry name" value="ABC_TRANSPORTER_2"/>
    <property type="match status" value="1"/>
</dbReference>
<dbReference type="SUPFAM" id="SSF52540">
    <property type="entry name" value="P-loop containing nucleoside triphosphate hydrolases"/>
    <property type="match status" value="1"/>
</dbReference>
<feature type="domain" description="ABC transporter" evidence="4">
    <location>
        <begin position="2"/>
        <end position="233"/>
    </location>
</feature>
<dbReference type="EMBL" id="LN650648">
    <property type="protein sequence ID" value="CEI71910.1"/>
    <property type="molecule type" value="Genomic_DNA"/>
</dbReference>
<keyword evidence="6" id="KW-1185">Reference proteome</keyword>
<sequence length="344" mass="39716">MSLYIDIEKRVGEKILKVKINQECKKLVFLGQSGSGKSMTLKCIAGLETPDKGKIILNNKVLFDSDEKVNLPPQDRKVGFLFQNYGLFPHMTVKKNIEIGISNLRKKDIEELSQRYINKLKLNGLENRYPYELSGGQAQRVALARVLVTEPEVLLLDEPFSALDYHLRKNIGLEINEILNEYNKNSIIVTHDIEEAYRMCEDIVVYEDLEAKVKRNRHDLFNNPSTVLEAKITGCKNISRVKVLEDNTIYAIDWDLIIEDINAKKFKYIGIRENNISIDKVEDSISKEFVVENVIENPETISVFLRKDKSKKAIEVRLKNKDLKLVRGNRVSININRNKIYYLN</sequence>
<evidence type="ECO:0000313" key="6">
    <source>
        <dbReference type="Proteomes" id="UP000245695"/>
    </source>
</evidence>
<evidence type="ECO:0000256" key="1">
    <source>
        <dbReference type="ARBA" id="ARBA00022448"/>
    </source>
</evidence>
<dbReference type="Pfam" id="PF00005">
    <property type="entry name" value="ABC_tran"/>
    <property type="match status" value="1"/>
</dbReference>
<keyword evidence="3 5" id="KW-0067">ATP-binding</keyword>
<dbReference type="RefSeq" id="WP_092923061.1">
    <property type="nucleotide sequence ID" value="NZ_FJTZ01000011.1"/>
</dbReference>
<dbReference type="Proteomes" id="UP000245695">
    <property type="component" value="Chromosome 1"/>
</dbReference>
<organism evidence="5 6">
    <name type="scientific">Romboutsia hominis</name>
    <dbReference type="NCBI Taxonomy" id="1507512"/>
    <lineage>
        <taxon>Bacteria</taxon>
        <taxon>Bacillati</taxon>
        <taxon>Bacillota</taxon>
        <taxon>Clostridia</taxon>
        <taxon>Peptostreptococcales</taxon>
        <taxon>Peptostreptococcaceae</taxon>
        <taxon>Romboutsia</taxon>
    </lineage>
</organism>
<dbReference type="KEGG" id="rhom:FRIFI_0362"/>
<dbReference type="InterPro" id="IPR050093">
    <property type="entry name" value="ABC_SmlMolc_Importer"/>
</dbReference>
<reference evidence="5 6" key="1">
    <citation type="submission" date="2014-09" db="EMBL/GenBank/DDBJ databases">
        <authorList>
            <person name="Hornung B.V."/>
        </authorList>
    </citation>
    <scope>NUCLEOTIDE SEQUENCE [LARGE SCALE GENOMIC DNA]</scope>
    <source>
        <strain evidence="5 6">FRIFI</strain>
    </source>
</reference>
<evidence type="ECO:0000256" key="3">
    <source>
        <dbReference type="ARBA" id="ARBA00022840"/>
    </source>
</evidence>
<name>A0A2P2BND9_9FIRM</name>
<dbReference type="InterPro" id="IPR017871">
    <property type="entry name" value="ABC_transporter-like_CS"/>
</dbReference>
<dbReference type="PANTHER" id="PTHR42781">
    <property type="entry name" value="SPERMIDINE/PUTRESCINE IMPORT ATP-BINDING PROTEIN POTA"/>
    <property type="match status" value="1"/>
</dbReference>
<proteinExistence type="predicted"/>
<keyword evidence="2" id="KW-0547">Nucleotide-binding</keyword>
<dbReference type="Gene3D" id="3.40.50.300">
    <property type="entry name" value="P-loop containing nucleotide triphosphate hydrolases"/>
    <property type="match status" value="1"/>
</dbReference>
<dbReference type="AlphaFoldDB" id="A0A2P2BND9"/>
<dbReference type="InterPro" id="IPR027417">
    <property type="entry name" value="P-loop_NTPase"/>
</dbReference>
<dbReference type="PANTHER" id="PTHR42781:SF4">
    <property type="entry name" value="SPERMIDINE_PUTRESCINE IMPORT ATP-BINDING PROTEIN POTA"/>
    <property type="match status" value="1"/>
</dbReference>
<dbReference type="GO" id="GO:0016887">
    <property type="term" value="F:ATP hydrolysis activity"/>
    <property type="evidence" value="ECO:0007669"/>
    <property type="project" value="InterPro"/>
</dbReference>
<evidence type="ECO:0000313" key="5">
    <source>
        <dbReference type="EMBL" id="CEI71910.1"/>
    </source>
</evidence>
<dbReference type="GO" id="GO:0005524">
    <property type="term" value="F:ATP binding"/>
    <property type="evidence" value="ECO:0007669"/>
    <property type="project" value="UniProtKB-KW"/>
</dbReference>
<gene>
    <name evidence="5" type="ORF">FRIFI_0362</name>
</gene>
<dbReference type="SMART" id="SM00382">
    <property type="entry name" value="AAA"/>
    <property type="match status" value="1"/>
</dbReference>
<dbReference type="PROSITE" id="PS00211">
    <property type="entry name" value="ABC_TRANSPORTER_1"/>
    <property type="match status" value="1"/>
</dbReference>
<evidence type="ECO:0000256" key="2">
    <source>
        <dbReference type="ARBA" id="ARBA00022741"/>
    </source>
</evidence>
<accession>A0A2P2BND9</accession>
<evidence type="ECO:0000259" key="4">
    <source>
        <dbReference type="PROSITE" id="PS50893"/>
    </source>
</evidence>